<dbReference type="Proteomes" id="UP000467236">
    <property type="component" value="Chromosome"/>
</dbReference>
<organism evidence="1 2">
    <name type="scientific">Mycobacterium shinjukuense</name>
    <dbReference type="NCBI Taxonomy" id="398694"/>
    <lineage>
        <taxon>Bacteria</taxon>
        <taxon>Bacillati</taxon>
        <taxon>Actinomycetota</taxon>
        <taxon>Actinomycetes</taxon>
        <taxon>Mycobacteriales</taxon>
        <taxon>Mycobacteriaceae</taxon>
        <taxon>Mycobacterium</taxon>
    </lineage>
</organism>
<reference evidence="1 2" key="1">
    <citation type="journal article" date="2019" name="Emerg. Microbes Infect.">
        <title>Comprehensive subspecies identification of 175 nontuberculous mycobacteria species based on 7547 genomic profiles.</title>
        <authorList>
            <person name="Matsumoto Y."/>
            <person name="Kinjo T."/>
            <person name="Motooka D."/>
            <person name="Nabeya D."/>
            <person name="Jung N."/>
            <person name="Uechi K."/>
            <person name="Horii T."/>
            <person name="Iida T."/>
            <person name="Fujita J."/>
            <person name="Nakamura S."/>
        </authorList>
    </citation>
    <scope>NUCLEOTIDE SEQUENCE [LARGE SCALE GENOMIC DNA]</scope>
    <source>
        <strain evidence="1 2">JCM 14233</strain>
    </source>
</reference>
<dbReference type="OrthoDB" id="3579809at2"/>
<evidence type="ECO:0000313" key="2">
    <source>
        <dbReference type="Proteomes" id="UP000467236"/>
    </source>
</evidence>
<name>A0A7I7MS33_9MYCO</name>
<gene>
    <name evidence="1" type="ORF">MSHI_25280</name>
</gene>
<dbReference type="EMBL" id="AP022575">
    <property type="protein sequence ID" value="BBX74622.1"/>
    <property type="molecule type" value="Genomic_DNA"/>
</dbReference>
<dbReference type="KEGG" id="mshj:MSHI_25280"/>
<proteinExistence type="predicted"/>
<dbReference type="RefSeq" id="WP_083048625.1">
    <property type="nucleotide sequence ID" value="NZ_AP022575.1"/>
</dbReference>
<keyword evidence="2" id="KW-1185">Reference proteome</keyword>
<dbReference type="AlphaFoldDB" id="A0A7I7MS33"/>
<protein>
    <submittedName>
        <fullName evidence="1">Uncharacterized protein</fullName>
    </submittedName>
</protein>
<sequence length="92" mass="9928">MATTNLTGEAAETAAAEQWLADLEPADPSVRVRDGRYLRHIREAADALQQAEAQLHQAVAEARANGDSWGAIGMVLGTTRQAAQQRFKNIKA</sequence>
<evidence type="ECO:0000313" key="1">
    <source>
        <dbReference type="EMBL" id="BBX74622.1"/>
    </source>
</evidence>
<accession>A0A7I7MS33</accession>